<evidence type="ECO:0000313" key="2">
    <source>
        <dbReference type="EMBL" id="PJZ73950.1"/>
    </source>
</evidence>
<accession>A0A2M9ZPD7</accession>
<comment type="caution">
    <text evidence="2">The sequence shown here is derived from an EMBL/GenBank/DDBJ whole genome shotgun (WGS) entry which is preliminary data.</text>
</comment>
<dbReference type="EMBL" id="NPDY01000002">
    <property type="protein sequence ID" value="PJZ70742.1"/>
    <property type="molecule type" value="Genomic_DNA"/>
</dbReference>
<dbReference type="Proteomes" id="UP000231990">
    <property type="component" value="Unassembled WGS sequence"/>
</dbReference>
<protein>
    <submittedName>
        <fullName evidence="1 2">Porin</fullName>
    </submittedName>
</protein>
<name>A0A2M9ZPD7_9LEPT</name>
<reference evidence="3 4" key="1">
    <citation type="submission" date="2017-07" db="EMBL/GenBank/DDBJ databases">
        <title>Leptospira spp. isolated from tropical soils.</title>
        <authorList>
            <person name="Thibeaux R."/>
            <person name="Iraola G."/>
            <person name="Ferres I."/>
            <person name="Bierque E."/>
            <person name="Girault D."/>
            <person name="Soupe-Gilbert M.-E."/>
            <person name="Picardeau M."/>
            <person name="Goarant C."/>
        </authorList>
    </citation>
    <scope>NUCLEOTIDE SEQUENCE [LARGE SCALE GENOMIC DNA]</scope>
    <source>
        <strain evidence="2 4">FH1-B-B1</strain>
        <strain evidence="1 3">FH1-B-C1</strain>
    </source>
</reference>
<gene>
    <name evidence="1" type="ORF">CH360_04270</name>
    <name evidence="2" type="ORF">CH373_07410</name>
</gene>
<dbReference type="EMBL" id="NPDZ01000003">
    <property type="protein sequence ID" value="PJZ73950.1"/>
    <property type="molecule type" value="Genomic_DNA"/>
</dbReference>
<evidence type="ECO:0000313" key="1">
    <source>
        <dbReference type="EMBL" id="PJZ70742.1"/>
    </source>
</evidence>
<evidence type="ECO:0000313" key="4">
    <source>
        <dbReference type="Proteomes" id="UP000231990"/>
    </source>
</evidence>
<proteinExistence type="predicted"/>
<evidence type="ECO:0000313" key="3">
    <source>
        <dbReference type="Proteomes" id="UP000231962"/>
    </source>
</evidence>
<dbReference type="OrthoDB" id="336258at2"/>
<dbReference type="Pfam" id="PF16939">
    <property type="entry name" value="Porin_6"/>
    <property type="match status" value="1"/>
</dbReference>
<keyword evidence="3" id="KW-1185">Reference proteome</keyword>
<organism evidence="2 4">
    <name type="scientific">Leptospira perolatii</name>
    <dbReference type="NCBI Taxonomy" id="2023191"/>
    <lineage>
        <taxon>Bacteria</taxon>
        <taxon>Pseudomonadati</taxon>
        <taxon>Spirochaetota</taxon>
        <taxon>Spirochaetia</taxon>
        <taxon>Leptospirales</taxon>
        <taxon>Leptospiraceae</taxon>
        <taxon>Leptospira</taxon>
    </lineage>
</organism>
<sequence>MNNYRRLYSGFAWAIFVLLLPGSLFPQGSTNFSEKNPGSVEEKKSYSSGLNSFLSRSSATILFGLNGGEHIFESGTKYPNLSGVKAGSRISYNRDFTYAGLEFKHWLDQWEVQVGYRSTGGYKRVGEGRDEDFALGDPTVERGSKIAFREFAFYDTPYTFTGSRNFADGKGRLSMKQDRISLQIRKYFGSSNPDSRKSGHGIFWAGGIHYTFFKYYLYDVMQWVASDPVFYDRIGLGLSFSNTTWEFPVGIGYRYSNGGWVVDTSFLGLSWYSHFRDYHYHRTLNFIGNAGGYGFEASLGLGYNWSRWLAFLKLTEHRLYGSGSFSTKGGLSNEDLISGSAGRFRNYLNTKQYNIELSMTSYLDWAAGN</sequence>
<dbReference type="InterPro" id="IPR031611">
    <property type="entry name" value="Porin_6"/>
</dbReference>
<dbReference type="AlphaFoldDB" id="A0A2M9ZPD7"/>
<dbReference type="RefSeq" id="WP_100712747.1">
    <property type="nucleotide sequence ID" value="NZ_NPDY01000002.1"/>
</dbReference>
<dbReference type="Proteomes" id="UP000231962">
    <property type="component" value="Unassembled WGS sequence"/>
</dbReference>